<gene>
    <name evidence="2" type="ORF">BN11_3280002</name>
</gene>
<evidence type="ECO:0000259" key="1">
    <source>
        <dbReference type="PROSITE" id="PS51186"/>
    </source>
</evidence>
<comment type="caution">
    <text evidence="2">The sequence shown here is derived from an EMBL/GenBank/DDBJ whole genome shotgun (WGS) entry which is preliminary data.</text>
</comment>
<dbReference type="EMBL" id="CAJA01000255">
    <property type="protein sequence ID" value="CCH73790.1"/>
    <property type="molecule type" value="Genomic_DNA"/>
</dbReference>
<feature type="domain" description="N-acetyltransferase" evidence="1">
    <location>
        <begin position="1"/>
        <end position="140"/>
    </location>
</feature>
<dbReference type="SUPFAM" id="SSF55729">
    <property type="entry name" value="Acyl-CoA N-acyltransferases (Nat)"/>
    <property type="match status" value="1"/>
</dbReference>
<dbReference type="Pfam" id="PF00583">
    <property type="entry name" value="Acetyltransf_1"/>
    <property type="match status" value="1"/>
</dbReference>
<dbReference type="GO" id="GO:0016747">
    <property type="term" value="F:acyltransferase activity, transferring groups other than amino-acyl groups"/>
    <property type="evidence" value="ECO:0007669"/>
    <property type="project" value="InterPro"/>
</dbReference>
<dbReference type="STRING" id="1193182.BN11_3280002"/>
<dbReference type="PROSITE" id="PS51186">
    <property type="entry name" value="GNAT"/>
    <property type="match status" value="1"/>
</dbReference>
<evidence type="ECO:0000313" key="3">
    <source>
        <dbReference type="Proteomes" id="UP000035763"/>
    </source>
</evidence>
<dbReference type="InterPro" id="IPR016181">
    <property type="entry name" value="Acyl_CoA_acyltransferase"/>
</dbReference>
<keyword evidence="3" id="KW-1185">Reference proteome</keyword>
<organism evidence="2 3">
    <name type="scientific">Nostocoides australiense Ben110</name>
    <dbReference type="NCBI Taxonomy" id="1193182"/>
    <lineage>
        <taxon>Bacteria</taxon>
        <taxon>Bacillati</taxon>
        <taxon>Actinomycetota</taxon>
        <taxon>Actinomycetes</taxon>
        <taxon>Micrococcales</taxon>
        <taxon>Intrasporangiaceae</taxon>
        <taxon>Nostocoides</taxon>
    </lineage>
</organism>
<keyword evidence="2" id="KW-0808">Transferase</keyword>
<accession>W6JYQ5</accession>
<dbReference type="AlphaFoldDB" id="W6JYQ5"/>
<reference evidence="2 3" key="1">
    <citation type="journal article" date="2013" name="ISME J.">
        <title>A metabolic model for members of the genus Tetrasphaera involved in enhanced biological phosphorus removal.</title>
        <authorList>
            <person name="Kristiansen R."/>
            <person name="Nguyen H.T.T."/>
            <person name="Saunders A.M."/>
            <person name="Nielsen J.L."/>
            <person name="Wimmer R."/>
            <person name="Le V.Q."/>
            <person name="McIlroy S.J."/>
            <person name="Petrovski S."/>
            <person name="Seviour R.J."/>
            <person name="Calteau A."/>
            <person name="Nielsen K.L."/>
            <person name="Nielsen P.H."/>
        </authorList>
    </citation>
    <scope>NUCLEOTIDE SEQUENCE [LARGE SCALE GENOMIC DNA]</scope>
    <source>
        <strain evidence="2 3">Ben110</strain>
    </source>
</reference>
<dbReference type="CDD" id="cd04301">
    <property type="entry name" value="NAT_SF"/>
    <property type="match status" value="1"/>
</dbReference>
<sequence>MYAAMGASPERVSDAAWQANALRWLQVNLGNRDVHVAVADVNGSTVATAMGEVVERAPSPDNPTGRVGLLLNVATFPQYRMTGLGQACVDAVMEWFRESTDVTSVEVFATTGGRRRYEAHGFAEHALPSLRLAIDRTPVPADAD</sequence>
<dbReference type="Proteomes" id="UP000035763">
    <property type="component" value="Unassembled WGS sequence"/>
</dbReference>
<evidence type="ECO:0000313" key="2">
    <source>
        <dbReference type="EMBL" id="CCH73790.1"/>
    </source>
</evidence>
<proteinExistence type="predicted"/>
<name>W6JYQ5_9MICO</name>
<protein>
    <submittedName>
        <fullName evidence="2">Putative acetyltransferase</fullName>
    </submittedName>
</protein>
<dbReference type="InterPro" id="IPR000182">
    <property type="entry name" value="GNAT_dom"/>
</dbReference>
<dbReference type="Gene3D" id="3.40.630.30">
    <property type="match status" value="1"/>
</dbReference>